<reference evidence="3" key="1">
    <citation type="journal article" date="2014" name="Int. J. Syst. Evol. Microbiol.">
        <title>Complete genome sequence of Corynebacterium casei LMG S-19264T (=DSM 44701T), isolated from a smear-ripened cheese.</title>
        <authorList>
            <consortium name="US DOE Joint Genome Institute (JGI-PGF)"/>
            <person name="Walter F."/>
            <person name="Albersmeier A."/>
            <person name="Kalinowski J."/>
            <person name="Ruckert C."/>
        </authorList>
    </citation>
    <scope>NUCLEOTIDE SEQUENCE</scope>
    <source>
        <strain evidence="3">CGMCC 1.15880</strain>
    </source>
</reference>
<accession>A0A916R5F4</accession>
<dbReference type="EMBL" id="BMKA01000009">
    <property type="protein sequence ID" value="GGA32535.1"/>
    <property type="molecule type" value="Genomic_DNA"/>
</dbReference>
<dbReference type="Pfam" id="PF03428">
    <property type="entry name" value="RP-C"/>
    <property type="match status" value="1"/>
</dbReference>
<dbReference type="Proteomes" id="UP000628017">
    <property type="component" value="Unassembled WGS sequence"/>
</dbReference>
<evidence type="ECO:0000313" key="3">
    <source>
        <dbReference type="EMBL" id="GGA32535.1"/>
    </source>
</evidence>
<dbReference type="Pfam" id="PF11800">
    <property type="entry name" value="RP-C_C"/>
    <property type="match status" value="1"/>
</dbReference>
<feature type="domain" description="Plasmid replication protein C C-terminal" evidence="2">
    <location>
        <begin position="296"/>
        <end position="396"/>
    </location>
</feature>
<name>A0A916R5F4_9RHOB</name>
<evidence type="ECO:0000259" key="2">
    <source>
        <dbReference type="Pfam" id="PF11800"/>
    </source>
</evidence>
<sequence>MTDRTFPTLPQGHQRFSVEQLLIELAPALGLRGGRLHALLYMMKQTAPGDWTRPDREPVYFAPQDQTAEALNKTRRALYDDEAALEAAGLIEKRVKGNGSRSPFGGCGIVFSRLIALVPDLMHLKEQVAAERLRRKELRNRRSTYVRHIKRHLRDATDSSLAHPRLLSIIEVFDAWPEASRLANMQIGALEHHISEAQALCTTLDDFFETRRDSTAKAAENFPCFIQENNQDNLSVICNANVDKGSTGKPAHTELICSEPIGPEGCLENKCGAESAARNTQFITQLTPERIFKLASSDMQAYILACQGEIPTLRELHIIDAATRIIHPLGINHDAWIKAVNLMGDVGAALCVLLIDANRSHPTTPVRNPGGALRAMTARHKSGKLNLVGSLIGLARRRGL</sequence>
<keyword evidence="4" id="KW-1185">Reference proteome</keyword>
<gene>
    <name evidence="3" type="ORF">GCM10011498_37160</name>
</gene>
<evidence type="ECO:0000313" key="4">
    <source>
        <dbReference type="Proteomes" id="UP000628017"/>
    </source>
</evidence>
<dbReference type="RefSeq" id="WP_188678750.1">
    <property type="nucleotide sequence ID" value="NZ_BMKA01000009.1"/>
</dbReference>
<protein>
    <submittedName>
        <fullName evidence="3">Transposase</fullName>
    </submittedName>
</protein>
<reference evidence="3" key="2">
    <citation type="submission" date="2020-09" db="EMBL/GenBank/DDBJ databases">
        <authorList>
            <person name="Sun Q."/>
            <person name="Zhou Y."/>
        </authorList>
    </citation>
    <scope>NUCLEOTIDE SEQUENCE</scope>
    <source>
        <strain evidence="3">CGMCC 1.15880</strain>
    </source>
</reference>
<dbReference type="InterPro" id="IPR021760">
    <property type="entry name" value="RepC_C"/>
</dbReference>
<feature type="domain" description="Plasmid replication protein C N-terminal" evidence="1">
    <location>
        <begin position="9"/>
        <end position="154"/>
    </location>
</feature>
<dbReference type="AlphaFoldDB" id="A0A916R5F4"/>
<evidence type="ECO:0000259" key="1">
    <source>
        <dbReference type="Pfam" id="PF03428"/>
    </source>
</evidence>
<organism evidence="3 4">
    <name type="scientific">Neptunicoccus cionae</name>
    <dbReference type="NCBI Taxonomy" id="2035344"/>
    <lineage>
        <taxon>Bacteria</taxon>
        <taxon>Pseudomonadati</taxon>
        <taxon>Pseudomonadota</taxon>
        <taxon>Alphaproteobacteria</taxon>
        <taxon>Rhodobacterales</taxon>
        <taxon>Paracoccaceae</taxon>
        <taxon>Neptunicoccus</taxon>
    </lineage>
</organism>
<dbReference type="InterPro" id="IPR005090">
    <property type="entry name" value="RepC_N"/>
</dbReference>
<proteinExistence type="predicted"/>
<comment type="caution">
    <text evidence="3">The sequence shown here is derived from an EMBL/GenBank/DDBJ whole genome shotgun (WGS) entry which is preliminary data.</text>
</comment>